<dbReference type="Pfam" id="PF14410">
    <property type="entry name" value="GH-E"/>
    <property type="match status" value="1"/>
</dbReference>
<protein>
    <submittedName>
        <fullName evidence="2">GH-E family nuclease</fullName>
    </submittedName>
</protein>
<comment type="caution">
    <text evidence="2">The sequence shown here is derived from an EMBL/GenBank/DDBJ whole genome shotgun (WGS) entry which is preliminary data.</text>
</comment>
<dbReference type="RefSeq" id="WP_390279895.1">
    <property type="nucleotide sequence ID" value="NZ_JBHUNF010000002.1"/>
</dbReference>
<reference evidence="3" key="1">
    <citation type="journal article" date="2019" name="Int. J. Syst. Evol. Microbiol.">
        <title>The Global Catalogue of Microorganisms (GCM) 10K type strain sequencing project: providing services to taxonomists for standard genome sequencing and annotation.</title>
        <authorList>
            <consortium name="The Broad Institute Genomics Platform"/>
            <consortium name="The Broad Institute Genome Sequencing Center for Infectious Disease"/>
            <person name="Wu L."/>
            <person name="Ma J."/>
        </authorList>
    </citation>
    <scope>NUCLEOTIDE SEQUENCE [LARGE SCALE GENOMIC DNA]</scope>
    <source>
        <strain evidence="3">TISTR 1511</strain>
    </source>
</reference>
<accession>A0ABW5RHX6</accession>
<keyword evidence="3" id="KW-1185">Reference proteome</keyword>
<gene>
    <name evidence="2" type="ORF">ACFSUQ_03115</name>
</gene>
<dbReference type="EMBL" id="JBHUNF010000002">
    <property type="protein sequence ID" value="MFD2674291.1"/>
    <property type="molecule type" value="Genomic_DNA"/>
</dbReference>
<evidence type="ECO:0000259" key="1">
    <source>
        <dbReference type="Pfam" id="PF14410"/>
    </source>
</evidence>
<organism evidence="2 3">
    <name type="scientific">Gulosibacter bifidus</name>
    <dbReference type="NCBI Taxonomy" id="272239"/>
    <lineage>
        <taxon>Bacteria</taxon>
        <taxon>Bacillati</taxon>
        <taxon>Actinomycetota</taxon>
        <taxon>Actinomycetes</taxon>
        <taxon>Micrococcales</taxon>
        <taxon>Microbacteriaceae</taxon>
        <taxon>Gulosibacter</taxon>
    </lineage>
</organism>
<sequence length="141" mass="16700">ENGIRLPYANDRPKIPLHVIIEVWHRSRNSQLDRISSGKLDLPEPGPNQMYVKLHPGDHSHTNVFEANDERWRIVEWDPNNPTSPRDWDMGHISGQEYRLLRDNYLGNHKSTQHFLKEYLNPKYYEVSDPYRNSSHTDELT</sequence>
<name>A0ABW5RHX6_9MICO</name>
<evidence type="ECO:0000313" key="2">
    <source>
        <dbReference type="EMBL" id="MFD2674291.1"/>
    </source>
</evidence>
<feature type="domain" description="Toxin YqcG C-terminal" evidence="1">
    <location>
        <begin position="78"/>
        <end position="138"/>
    </location>
</feature>
<evidence type="ECO:0000313" key="3">
    <source>
        <dbReference type="Proteomes" id="UP001597453"/>
    </source>
</evidence>
<proteinExistence type="predicted"/>
<dbReference type="InterPro" id="IPR026835">
    <property type="entry name" value="YqcG_C"/>
</dbReference>
<dbReference type="Proteomes" id="UP001597453">
    <property type="component" value="Unassembled WGS sequence"/>
</dbReference>
<feature type="non-terminal residue" evidence="2">
    <location>
        <position position="1"/>
    </location>
</feature>